<evidence type="ECO:0000256" key="1">
    <source>
        <dbReference type="SAM" id="MobiDB-lite"/>
    </source>
</evidence>
<dbReference type="AlphaFoldDB" id="A0A7S1N702"/>
<feature type="compositionally biased region" description="Polar residues" evidence="1">
    <location>
        <begin position="81"/>
        <end position="91"/>
    </location>
</feature>
<proteinExistence type="predicted"/>
<organism evidence="2">
    <name type="scientific">Eutreptiella gymnastica</name>
    <dbReference type="NCBI Taxonomy" id="73025"/>
    <lineage>
        <taxon>Eukaryota</taxon>
        <taxon>Discoba</taxon>
        <taxon>Euglenozoa</taxon>
        <taxon>Euglenida</taxon>
        <taxon>Spirocuta</taxon>
        <taxon>Euglenophyceae</taxon>
        <taxon>Eutreptiales</taxon>
        <taxon>Eutreptiaceae</taxon>
        <taxon>Eutreptiella</taxon>
    </lineage>
</organism>
<name>A0A7S1N702_9EUGL</name>
<reference evidence="2" key="1">
    <citation type="submission" date="2021-01" db="EMBL/GenBank/DDBJ databases">
        <authorList>
            <person name="Corre E."/>
            <person name="Pelletier E."/>
            <person name="Niang G."/>
            <person name="Scheremetjew M."/>
            <person name="Finn R."/>
            <person name="Kale V."/>
            <person name="Holt S."/>
            <person name="Cochrane G."/>
            <person name="Meng A."/>
            <person name="Brown T."/>
            <person name="Cohen L."/>
        </authorList>
    </citation>
    <scope>NUCLEOTIDE SEQUENCE</scope>
    <source>
        <strain evidence="2">NIES-381</strain>
    </source>
</reference>
<feature type="region of interest" description="Disordered" evidence="1">
    <location>
        <begin position="81"/>
        <end position="107"/>
    </location>
</feature>
<evidence type="ECO:0000313" key="2">
    <source>
        <dbReference type="EMBL" id="CAD9001514.1"/>
    </source>
</evidence>
<sequence>MAQSCFAWPKLASMRNSIHMQDTADGPSSKDWPIKVTNPPTSVVLVNEHLCLAITHEATQGNLRTGMCACTTHWQPSGQLKTKAKGQSASLPQPLLETAQGGKPHRC</sequence>
<protein>
    <submittedName>
        <fullName evidence="2">Uncharacterized protein</fullName>
    </submittedName>
</protein>
<accession>A0A7S1N702</accession>
<gene>
    <name evidence="2" type="ORF">EGYM00392_LOCUS12595</name>
</gene>
<dbReference type="EMBL" id="HBGA01034741">
    <property type="protein sequence ID" value="CAD9001514.1"/>
    <property type="molecule type" value="Transcribed_RNA"/>
</dbReference>